<dbReference type="PANTHER" id="PTHR43101">
    <property type="entry name" value="BETA-FRUCTOSIDASE"/>
    <property type="match status" value="1"/>
</dbReference>
<evidence type="ECO:0000256" key="1">
    <source>
        <dbReference type="ARBA" id="ARBA00009902"/>
    </source>
</evidence>
<evidence type="ECO:0000256" key="4">
    <source>
        <dbReference type="ARBA" id="ARBA00023295"/>
    </source>
</evidence>
<dbReference type="SMART" id="SM00640">
    <property type="entry name" value="Glyco_32"/>
    <property type="match status" value="1"/>
</dbReference>
<dbReference type="SUPFAM" id="SSF75005">
    <property type="entry name" value="Arabinanase/levansucrase/invertase"/>
    <property type="match status" value="1"/>
</dbReference>
<dbReference type="Pfam" id="PF00251">
    <property type="entry name" value="Glyco_hydro_32N"/>
    <property type="match status" value="1"/>
</dbReference>
<dbReference type="GO" id="GO:0005975">
    <property type="term" value="P:carbohydrate metabolic process"/>
    <property type="evidence" value="ECO:0007669"/>
    <property type="project" value="InterPro"/>
</dbReference>
<organism evidence="7 8">
    <name type="scientific">Butyrivibrio proteoclasticus</name>
    <dbReference type="NCBI Taxonomy" id="43305"/>
    <lineage>
        <taxon>Bacteria</taxon>
        <taxon>Bacillati</taxon>
        <taxon>Bacillota</taxon>
        <taxon>Clostridia</taxon>
        <taxon>Lachnospirales</taxon>
        <taxon>Lachnospiraceae</taxon>
        <taxon>Butyrivibrio</taxon>
    </lineage>
</organism>
<gene>
    <name evidence="7" type="ORF">SAMN04487928_10685</name>
</gene>
<dbReference type="PROSITE" id="PS51257">
    <property type="entry name" value="PROKAR_LIPOPROTEIN"/>
    <property type="match status" value="1"/>
</dbReference>
<evidence type="ECO:0000256" key="3">
    <source>
        <dbReference type="ARBA" id="ARBA00022801"/>
    </source>
</evidence>
<keyword evidence="3" id="KW-0378">Hydrolase</keyword>
<dbReference type="OrthoDB" id="9759709at2"/>
<keyword evidence="5" id="KW-0732">Signal</keyword>
<feature type="domain" description="Glycosyl hydrolase family 32 N-terminal" evidence="6">
    <location>
        <begin position="64"/>
        <end position="322"/>
    </location>
</feature>
<accession>A0A1I5SJ56</accession>
<dbReference type="InterPro" id="IPR023296">
    <property type="entry name" value="Glyco_hydro_beta-prop_sf"/>
</dbReference>
<evidence type="ECO:0000313" key="8">
    <source>
        <dbReference type="Proteomes" id="UP000182624"/>
    </source>
</evidence>
<evidence type="ECO:0000256" key="5">
    <source>
        <dbReference type="SAM" id="SignalP"/>
    </source>
</evidence>
<evidence type="ECO:0000256" key="2">
    <source>
        <dbReference type="ARBA" id="ARBA00012758"/>
    </source>
</evidence>
<dbReference type="RefSeq" id="WP_074885499.1">
    <property type="nucleotide sequence ID" value="NZ_FOXO01000006.1"/>
</dbReference>
<reference evidence="8" key="1">
    <citation type="submission" date="2016-10" db="EMBL/GenBank/DDBJ databases">
        <authorList>
            <person name="Varghese N."/>
            <person name="Submissions S."/>
        </authorList>
    </citation>
    <scope>NUCLEOTIDE SEQUENCE [LARGE SCALE GENOMIC DNA]</scope>
    <source>
        <strain evidence="8">P18</strain>
    </source>
</reference>
<comment type="similarity">
    <text evidence="1">Belongs to the glycosyl hydrolase 32 family.</text>
</comment>
<keyword evidence="8" id="KW-1185">Reference proteome</keyword>
<feature type="signal peptide" evidence="5">
    <location>
        <begin position="1"/>
        <end position="21"/>
    </location>
</feature>
<sequence length="506" mass="57007">MQRLNALVLVGILAVASVGCGAEKTNEEVVDTVETKEENYLGESIEDHVIFPASVEGLVGDTMPFYDDGTYNVFYLADQRDGKQGYHPWGLIKTTDFSSYEDKGVVINYGESVEDQDIALGTGSVIKGKDGQYHAFYTGHNDMFEPKEAVMHAVSSDMENWEKIPEDTLYAGDNYAQNDFRDPYVYYVESDGLYNMLVATRKDNIGVIARFTSDDLKSWEDAGVFFENDMGTDSNLECPSLLTYKGKWYLAFSDQWPDRLVHYRIADSIDGPFTIPDQDIFDCNGFYAGRMETDGDNLYVVGWNGTKKKHTDSEDYDWGGNMVTHLLRQNEDGSLFPVLNPKVEELFSNELAVEPLKMTETTSVEEGSISFAGDQYEMAGFKDLLGSYLIKTTIKEFDKDGMFGFCFNTNDENVGRLNIIFNGATNRIEFYNGENIMERKAQSYVDFDISGSDQLDVSMLVSDGVVCMYVNEKMAFTTRMYMAQGSDWGVFGVGTKVKFDNIRAYK</sequence>
<evidence type="ECO:0000313" key="7">
    <source>
        <dbReference type="EMBL" id="SFP70396.1"/>
    </source>
</evidence>
<protein>
    <recommendedName>
        <fullName evidence="2">beta-fructofuranosidase</fullName>
        <ecNumber evidence="2">3.2.1.26</ecNumber>
    </recommendedName>
</protein>
<dbReference type="EC" id="3.2.1.26" evidence="2"/>
<dbReference type="InterPro" id="IPR001362">
    <property type="entry name" value="Glyco_hydro_32"/>
</dbReference>
<name>A0A1I5SJ56_9FIRM</name>
<dbReference type="Gene3D" id="2.115.10.20">
    <property type="entry name" value="Glycosyl hydrolase domain, family 43"/>
    <property type="match status" value="1"/>
</dbReference>
<proteinExistence type="inferred from homology"/>
<dbReference type="CDD" id="cd08995">
    <property type="entry name" value="GH32_EcAec43-like"/>
    <property type="match status" value="1"/>
</dbReference>
<dbReference type="InterPro" id="IPR051214">
    <property type="entry name" value="GH32_Enzymes"/>
</dbReference>
<feature type="chain" id="PRO_5010344150" description="beta-fructofuranosidase" evidence="5">
    <location>
        <begin position="22"/>
        <end position="506"/>
    </location>
</feature>
<dbReference type="AlphaFoldDB" id="A0A1I5SJ56"/>
<dbReference type="EMBL" id="FOXO01000006">
    <property type="protein sequence ID" value="SFP70396.1"/>
    <property type="molecule type" value="Genomic_DNA"/>
</dbReference>
<keyword evidence="4" id="KW-0326">Glycosidase</keyword>
<dbReference type="GO" id="GO:0004564">
    <property type="term" value="F:beta-fructofuranosidase activity"/>
    <property type="evidence" value="ECO:0007669"/>
    <property type="project" value="UniProtKB-EC"/>
</dbReference>
<dbReference type="Proteomes" id="UP000182624">
    <property type="component" value="Unassembled WGS sequence"/>
</dbReference>
<evidence type="ECO:0000259" key="6">
    <source>
        <dbReference type="Pfam" id="PF00251"/>
    </source>
</evidence>
<dbReference type="InterPro" id="IPR013148">
    <property type="entry name" value="Glyco_hydro_32_N"/>
</dbReference>
<dbReference type="PANTHER" id="PTHR43101:SF1">
    <property type="entry name" value="BETA-FRUCTOSIDASE"/>
    <property type="match status" value="1"/>
</dbReference>